<sequence>MEFTGDLPASTSSSAGLNGPEITLDGRLAASQGNYDDPNGEGIFVADRTIAGGRGWARLHKLWATCSSHAFFLLPLQSAWLTHM</sequence>
<evidence type="ECO:0000313" key="2">
    <source>
        <dbReference type="EMBL" id="POW05743.1"/>
    </source>
</evidence>
<protein>
    <submittedName>
        <fullName evidence="2">Uncharacterized protein</fullName>
    </submittedName>
</protein>
<evidence type="ECO:0000256" key="1">
    <source>
        <dbReference type="SAM" id="MobiDB-lite"/>
    </source>
</evidence>
<dbReference type="EMBL" id="PKSM01000167">
    <property type="protein sequence ID" value="POW05743.1"/>
    <property type="molecule type" value="Genomic_DNA"/>
</dbReference>
<comment type="caution">
    <text evidence="2">The sequence shown here is derived from an EMBL/GenBank/DDBJ whole genome shotgun (WGS) entry which is preliminary data.</text>
</comment>
<reference evidence="2 3" key="1">
    <citation type="submission" date="2017-12" db="EMBL/GenBank/DDBJ databases">
        <title>Gene loss provides genomic basis for host adaptation in cereal stripe rust fungi.</title>
        <authorList>
            <person name="Xia C."/>
        </authorList>
    </citation>
    <scope>NUCLEOTIDE SEQUENCE [LARGE SCALE GENOMIC DNA]</scope>
    <source>
        <strain evidence="2 3">93TX-2</strain>
    </source>
</reference>
<name>A0A2S4V874_9BASI</name>
<feature type="region of interest" description="Disordered" evidence="1">
    <location>
        <begin position="1"/>
        <end position="20"/>
    </location>
</feature>
<dbReference type="Proteomes" id="UP000238274">
    <property type="component" value="Unassembled WGS sequence"/>
</dbReference>
<gene>
    <name evidence="2" type="ORF">PSHT_10652</name>
</gene>
<accession>A0A2S4V874</accession>
<keyword evidence="3" id="KW-1185">Reference proteome</keyword>
<proteinExistence type="predicted"/>
<dbReference type="VEuPathDB" id="FungiDB:PSHT_10652"/>
<evidence type="ECO:0000313" key="3">
    <source>
        <dbReference type="Proteomes" id="UP000238274"/>
    </source>
</evidence>
<reference evidence="3" key="3">
    <citation type="journal article" date="2018" name="Mol. Plant Microbe Interact.">
        <title>Genome sequence resources for the wheat stripe rust pathogen (Puccinia striiformis f. sp. tritici) and the barley stripe rust pathogen (Puccinia striiformis f. sp. hordei).</title>
        <authorList>
            <person name="Xia C."/>
            <person name="Wang M."/>
            <person name="Yin C."/>
            <person name="Cornejo O.E."/>
            <person name="Hulbert S.H."/>
            <person name="Chen X."/>
        </authorList>
    </citation>
    <scope>NUCLEOTIDE SEQUENCE [LARGE SCALE GENOMIC DNA]</scope>
    <source>
        <strain evidence="3">93TX-2</strain>
    </source>
</reference>
<reference evidence="3" key="2">
    <citation type="journal article" date="2018" name="BMC Genomics">
        <title>Genomic insights into host adaptation between the wheat stripe rust pathogen (Puccinia striiformis f. sp. tritici) and the barley stripe rust pathogen (Puccinia striiformis f. sp. hordei).</title>
        <authorList>
            <person name="Xia C."/>
            <person name="Wang M."/>
            <person name="Yin C."/>
            <person name="Cornejo O.E."/>
            <person name="Hulbert S.H."/>
            <person name="Chen X."/>
        </authorList>
    </citation>
    <scope>NUCLEOTIDE SEQUENCE [LARGE SCALE GENOMIC DNA]</scope>
    <source>
        <strain evidence="3">93TX-2</strain>
    </source>
</reference>
<organism evidence="2 3">
    <name type="scientific">Puccinia striiformis</name>
    <dbReference type="NCBI Taxonomy" id="27350"/>
    <lineage>
        <taxon>Eukaryota</taxon>
        <taxon>Fungi</taxon>
        <taxon>Dikarya</taxon>
        <taxon>Basidiomycota</taxon>
        <taxon>Pucciniomycotina</taxon>
        <taxon>Pucciniomycetes</taxon>
        <taxon>Pucciniales</taxon>
        <taxon>Pucciniaceae</taxon>
        <taxon>Puccinia</taxon>
    </lineage>
</organism>
<dbReference type="AlphaFoldDB" id="A0A2S4V874"/>